<keyword evidence="1" id="KW-1133">Transmembrane helix</keyword>
<dbReference type="Pfam" id="PF13560">
    <property type="entry name" value="HTH_31"/>
    <property type="match status" value="1"/>
</dbReference>
<dbReference type="Pfam" id="PF10901">
    <property type="entry name" value="DUF2690"/>
    <property type="match status" value="1"/>
</dbReference>
<proteinExistence type="predicted"/>
<dbReference type="EMBL" id="BAAAPF010000058">
    <property type="protein sequence ID" value="GAA2121351.1"/>
    <property type="molecule type" value="Genomic_DNA"/>
</dbReference>
<comment type="caution">
    <text evidence="3">The sequence shown here is derived from an EMBL/GenBank/DDBJ whole genome shotgun (WGS) entry which is preliminary data.</text>
</comment>
<dbReference type="Gene3D" id="1.10.260.40">
    <property type="entry name" value="lambda repressor-like DNA-binding domains"/>
    <property type="match status" value="1"/>
</dbReference>
<feature type="domain" description="HTH cro/C1-type" evidence="2">
    <location>
        <begin position="11"/>
        <end position="66"/>
    </location>
</feature>
<dbReference type="InterPro" id="IPR010982">
    <property type="entry name" value="Lambda_DNA-bd_dom_sf"/>
</dbReference>
<gene>
    <name evidence="3" type="ORF">GCM10009802_24630</name>
</gene>
<reference evidence="3 4" key="1">
    <citation type="journal article" date="2019" name="Int. J. Syst. Evol. Microbiol.">
        <title>The Global Catalogue of Microorganisms (GCM) 10K type strain sequencing project: providing services to taxonomists for standard genome sequencing and annotation.</title>
        <authorList>
            <consortium name="The Broad Institute Genomics Platform"/>
            <consortium name="The Broad Institute Genome Sequencing Center for Infectious Disease"/>
            <person name="Wu L."/>
            <person name="Ma J."/>
        </authorList>
    </citation>
    <scope>NUCLEOTIDE SEQUENCE [LARGE SCALE GENOMIC DNA]</scope>
    <source>
        <strain evidence="3 4">JCM 15481</strain>
    </source>
</reference>
<protein>
    <recommendedName>
        <fullName evidence="2">HTH cro/C1-type domain-containing protein</fullName>
    </recommendedName>
</protein>
<keyword evidence="4" id="KW-1185">Reference proteome</keyword>
<evidence type="ECO:0000313" key="3">
    <source>
        <dbReference type="EMBL" id="GAA2121351.1"/>
    </source>
</evidence>
<dbReference type="RefSeq" id="WP_344289840.1">
    <property type="nucleotide sequence ID" value="NZ_BAAAPF010000058.1"/>
</dbReference>
<evidence type="ECO:0000313" key="4">
    <source>
        <dbReference type="Proteomes" id="UP001500443"/>
    </source>
</evidence>
<accession>A0ABN2Y3X0</accession>
<name>A0ABN2Y3X0_9ACTN</name>
<dbReference type="Proteomes" id="UP001500443">
    <property type="component" value="Unassembled WGS sequence"/>
</dbReference>
<dbReference type="SUPFAM" id="SSF47413">
    <property type="entry name" value="lambda repressor-like DNA-binding domains"/>
    <property type="match status" value="1"/>
</dbReference>
<keyword evidence="1" id="KW-0472">Membrane</keyword>
<dbReference type="SMART" id="SM00530">
    <property type="entry name" value="HTH_XRE"/>
    <property type="match status" value="1"/>
</dbReference>
<sequence>MTAEHSPLVSALRELRARTGLSLAALAARTTYSKSSWERYLSGKSLPSRQAVREMCRVADEPDGRLLALWEIAESERSGRAAVSAPAAAEPPPEVRARRSRMLRSVVVLASVYTVLAGGAAAALYVLSARDAPDGEPLAAAAPYSVSPRCLGATCEGRDPMRLICGVGPETLTAHRTATGARIELRHSATCGASWARTWGTRIGDRLEVTAGGPAHDVRVRNRDDTETYVYTAMTETPRGSSVRACFHPANPAAPRECVEARVP</sequence>
<evidence type="ECO:0000256" key="1">
    <source>
        <dbReference type="SAM" id="Phobius"/>
    </source>
</evidence>
<keyword evidence="1" id="KW-0812">Transmembrane</keyword>
<dbReference type="InterPro" id="IPR001387">
    <property type="entry name" value="Cro/C1-type_HTH"/>
</dbReference>
<dbReference type="InterPro" id="IPR021224">
    <property type="entry name" value="DUF2690"/>
</dbReference>
<evidence type="ECO:0000259" key="2">
    <source>
        <dbReference type="SMART" id="SM00530"/>
    </source>
</evidence>
<dbReference type="CDD" id="cd00093">
    <property type="entry name" value="HTH_XRE"/>
    <property type="match status" value="1"/>
</dbReference>
<feature type="transmembrane region" description="Helical" evidence="1">
    <location>
        <begin position="106"/>
        <end position="127"/>
    </location>
</feature>
<organism evidence="3 4">
    <name type="scientific">Streptomyces synnematoformans</name>
    <dbReference type="NCBI Taxonomy" id="415721"/>
    <lineage>
        <taxon>Bacteria</taxon>
        <taxon>Bacillati</taxon>
        <taxon>Actinomycetota</taxon>
        <taxon>Actinomycetes</taxon>
        <taxon>Kitasatosporales</taxon>
        <taxon>Streptomycetaceae</taxon>
        <taxon>Streptomyces</taxon>
    </lineage>
</organism>